<keyword evidence="1" id="KW-0472">Membrane</keyword>
<dbReference type="PANTHER" id="PTHR30273">
    <property type="entry name" value="PERIPLASMIC SIGNAL SENSOR AND SIGMA FACTOR ACTIVATOR FECR-RELATED"/>
    <property type="match status" value="1"/>
</dbReference>
<sequence length="528" mass="57691">MKPESTEELIALLVEGELHTEQVAELKQRLRKNPQLAAEVRRQIALHGQLSIACEDELASERMQRQIISKVADAEAEGFTSQVTARLSRRRSTRQVLALAAVMALCATAIFFWNLPSLSTEQTTIATLMHSDGVQWHGERLTDGAVVQAGDSVRFDSGLLELELAGRGTLVVEGPAHVDFPAADRAVLHRGSLVMRATEKGHGYRVETSQGSVVDLGTEFAVSVSDDDVVETHVIDGSVEAIPSKGESVTLKKNKAFRLHPEGGEAIDADVGKFYTRMPPRHDVAAQFIHWNFDDSKGLLARAQGELGRSNGQPNDLVFFADPPGTTPQWIDGARGAALHFDGRGAYAESNYRGIEGGSPRTVSFWVRVPEDFILTQGFGMVSWGRKADLGEAWQISVNPLVKDGPVGRLRLGLHGGQIIGTTDLRDGKWHHIAVVMYGGSQPNVGTHVLLYVDGRKETVSRAALQEVKTQVEKAKHGLWVGRNVTYTLDSKTMNTQGGFFRGALDELYVFDAALSQSEILELMERGK</sequence>
<dbReference type="Pfam" id="PF04773">
    <property type="entry name" value="FecR"/>
    <property type="match status" value="1"/>
</dbReference>
<dbReference type="SUPFAM" id="SSF49899">
    <property type="entry name" value="Concanavalin A-like lectins/glucanases"/>
    <property type="match status" value="1"/>
</dbReference>
<dbReference type="Proteomes" id="UP000634206">
    <property type="component" value="Unassembled WGS sequence"/>
</dbReference>
<dbReference type="RefSeq" id="WP_309490858.1">
    <property type="nucleotide sequence ID" value="NZ_JAENIG010000011.1"/>
</dbReference>
<comment type="caution">
    <text evidence="3">The sequence shown here is derived from an EMBL/GenBank/DDBJ whole genome shotgun (WGS) entry which is preliminary data.</text>
</comment>
<dbReference type="Gene3D" id="2.60.120.200">
    <property type="match status" value="1"/>
</dbReference>
<gene>
    <name evidence="3" type="ORF">JIN83_14810</name>
</gene>
<dbReference type="Pfam" id="PF13385">
    <property type="entry name" value="Laminin_G_3"/>
    <property type="match status" value="1"/>
</dbReference>
<dbReference type="InterPro" id="IPR012373">
    <property type="entry name" value="Ferrdict_sens_TM"/>
</dbReference>
<accession>A0AAE2SGP1</accession>
<feature type="transmembrane region" description="Helical" evidence="1">
    <location>
        <begin position="96"/>
        <end position="115"/>
    </location>
</feature>
<dbReference type="GO" id="GO:0016989">
    <property type="term" value="F:sigma factor antagonist activity"/>
    <property type="evidence" value="ECO:0007669"/>
    <property type="project" value="TreeGrafter"/>
</dbReference>
<evidence type="ECO:0000256" key="1">
    <source>
        <dbReference type="SAM" id="Phobius"/>
    </source>
</evidence>
<dbReference type="InterPro" id="IPR013320">
    <property type="entry name" value="ConA-like_dom_sf"/>
</dbReference>
<proteinExistence type="predicted"/>
<keyword evidence="4" id="KW-1185">Reference proteome</keyword>
<dbReference type="PANTHER" id="PTHR30273:SF2">
    <property type="entry name" value="PROTEIN FECR"/>
    <property type="match status" value="1"/>
</dbReference>
<dbReference type="Gene3D" id="2.60.120.1440">
    <property type="match status" value="1"/>
</dbReference>
<keyword evidence="1" id="KW-0812">Transmembrane</keyword>
<name>A0AAE2SGP1_9BACT</name>
<dbReference type="InterPro" id="IPR006860">
    <property type="entry name" value="FecR"/>
</dbReference>
<dbReference type="EMBL" id="JAENIG010000011">
    <property type="protein sequence ID" value="MBK1856240.1"/>
    <property type="molecule type" value="Genomic_DNA"/>
</dbReference>
<dbReference type="AlphaFoldDB" id="A0AAE2SGP1"/>
<reference evidence="3" key="1">
    <citation type="submission" date="2021-01" db="EMBL/GenBank/DDBJ databases">
        <title>Modified the classification status of verrucomicrobia.</title>
        <authorList>
            <person name="Feng X."/>
        </authorList>
    </citation>
    <scope>NUCLEOTIDE SEQUENCE</scope>
    <source>
        <strain evidence="3">5K15</strain>
    </source>
</reference>
<evidence type="ECO:0000313" key="3">
    <source>
        <dbReference type="EMBL" id="MBK1856240.1"/>
    </source>
</evidence>
<protein>
    <recommendedName>
        <fullName evidence="2">FecR protein domain-containing protein</fullName>
    </recommendedName>
</protein>
<evidence type="ECO:0000313" key="4">
    <source>
        <dbReference type="Proteomes" id="UP000634206"/>
    </source>
</evidence>
<organism evidence="3 4">
    <name type="scientific">Oceaniferula flava</name>
    <dbReference type="NCBI Taxonomy" id="2800421"/>
    <lineage>
        <taxon>Bacteria</taxon>
        <taxon>Pseudomonadati</taxon>
        <taxon>Verrucomicrobiota</taxon>
        <taxon>Verrucomicrobiia</taxon>
        <taxon>Verrucomicrobiales</taxon>
        <taxon>Verrucomicrobiaceae</taxon>
        <taxon>Oceaniferula</taxon>
    </lineage>
</organism>
<evidence type="ECO:0000259" key="2">
    <source>
        <dbReference type="Pfam" id="PF04773"/>
    </source>
</evidence>
<feature type="domain" description="FecR protein" evidence="2">
    <location>
        <begin position="185"/>
        <end position="240"/>
    </location>
</feature>
<keyword evidence="1" id="KW-1133">Transmembrane helix</keyword>